<dbReference type="GO" id="GO:0022857">
    <property type="term" value="F:transmembrane transporter activity"/>
    <property type="evidence" value="ECO:0007669"/>
    <property type="project" value="InterPro"/>
</dbReference>
<dbReference type="Gene3D" id="1.20.1250.20">
    <property type="entry name" value="MFS general substrate transporter like domains"/>
    <property type="match status" value="2"/>
</dbReference>
<feature type="region of interest" description="Disordered" evidence="3">
    <location>
        <begin position="1"/>
        <end position="25"/>
    </location>
</feature>
<feature type="transmembrane region" description="Helical" evidence="4">
    <location>
        <begin position="321"/>
        <end position="342"/>
    </location>
</feature>
<evidence type="ECO:0000256" key="1">
    <source>
        <dbReference type="ARBA" id="ARBA00004141"/>
    </source>
</evidence>
<evidence type="ECO:0000313" key="6">
    <source>
        <dbReference type="EMBL" id="KAE8381352.1"/>
    </source>
</evidence>
<dbReference type="Pfam" id="PF07690">
    <property type="entry name" value="MFS_1"/>
    <property type="match status" value="1"/>
</dbReference>
<feature type="transmembrane region" description="Helical" evidence="4">
    <location>
        <begin position="149"/>
        <end position="170"/>
    </location>
</feature>
<feature type="transmembrane region" description="Helical" evidence="4">
    <location>
        <begin position="293"/>
        <end position="314"/>
    </location>
</feature>
<keyword evidence="7" id="KW-1185">Reference proteome</keyword>
<dbReference type="GO" id="GO:0016020">
    <property type="term" value="C:membrane"/>
    <property type="evidence" value="ECO:0007669"/>
    <property type="project" value="UniProtKB-SubCell"/>
</dbReference>
<keyword evidence="4" id="KW-1133">Transmembrane helix</keyword>
<dbReference type="SUPFAM" id="SSF103473">
    <property type="entry name" value="MFS general substrate transporter"/>
    <property type="match status" value="1"/>
</dbReference>
<dbReference type="OrthoDB" id="6499973at2759"/>
<dbReference type="InterPro" id="IPR011701">
    <property type="entry name" value="MFS"/>
</dbReference>
<feature type="transmembrane region" description="Helical" evidence="4">
    <location>
        <begin position="378"/>
        <end position="397"/>
    </location>
</feature>
<dbReference type="InterPro" id="IPR020846">
    <property type="entry name" value="MFS_dom"/>
</dbReference>
<dbReference type="EMBL" id="ML736172">
    <property type="protein sequence ID" value="KAE8381352.1"/>
    <property type="molecule type" value="Genomic_DNA"/>
</dbReference>
<evidence type="ECO:0000313" key="7">
    <source>
        <dbReference type="Proteomes" id="UP000326198"/>
    </source>
</evidence>
<proteinExistence type="inferred from homology"/>
<evidence type="ECO:0000256" key="3">
    <source>
        <dbReference type="SAM" id="MobiDB-lite"/>
    </source>
</evidence>
<reference evidence="6 7" key="1">
    <citation type="submission" date="2019-04" db="EMBL/GenBank/DDBJ databases">
        <title>Friends and foes A comparative genomics studyof 23 Aspergillus species from section Flavi.</title>
        <authorList>
            <consortium name="DOE Joint Genome Institute"/>
            <person name="Kjaerbolling I."/>
            <person name="Vesth T."/>
            <person name="Frisvad J.C."/>
            <person name="Nybo J.L."/>
            <person name="Theobald S."/>
            <person name="Kildgaard S."/>
            <person name="Isbrandt T."/>
            <person name="Kuo A."/>
            <person name="Sato A."/>
            <person name="Lyhne E.K."/>
            <person name="Kogle M.E."/>
            <person name="Wiebenga A."/>
            <person name="Kun R.S."/>
            <person name="Lubbers R.J."/>
            <person name="Makela M.R."/>
            <person name="Barry K."/>
            <person name="Chovatia M."/>
            <person name="Clum A."/>
            <person name="Daum C."/>
            <person name="Haridas S."/>
            <person name="He G."/>
            <person name="LaButti K."/>
            <person name="Lipzen A."/>
            <person name="Mondo S."/>
            <person name="Riley R."/>
            <person name="Salamov A."/>
            <person name="Simmons B.A."/>
            <person name="Magnuson J.K."/>
            <person name="Henrissat B."/>
            <person name="Mortensen U.H."/>
            <person name="Larsen T.O."/>
            <person name="Devries R.P."/>
            <person name="Grigoriev I.V."/>
            <person name="Machida M."/>
            <person name="Baker S.E."/>
            <person name="Andersen M.R."/>
        </authorList>
    </citation>
    <scope>NUCLEOTIDE SEQUENCE [LARGE SCALE GENOMIC DNA]</scope>
    <source>
        <strain evidence="6 7">IBT 29228</strain>
    </source>
</reference>
<name>A0A5N7BHR5_9EURO</name>
<feature type="compositionally biased region" description="Polar residues" evidence="3">
    <location>
        <begin position="1"/>
        <end position="23"/>
    </location>
</feature>
<evidence type="ECO:0000259" key="5">
    <source>
        <dbReference type="PROSITE" id="PS50850"/>
    </source>
</evidence>
<feature type="transmembrane region" description="Helical" evidence="4">
    <location>
        <begin position="182"/>
        <end position="201"/>
    </location>
</feature>
<feature type="transmembrane region" description="Helical" evidence="4">
    <location>
        <begin position="256"/>
        <end position="278"/>
    </location>
</feature>
<comment type="similarity">
    <text evidence="2">Belongs to the major facilitator superfamily. Monocarboxylate porter (TC 2.A.1.13) family.</text>
</comment>
<dbReference type="PANTHER" id="PTHR11360:SF319">
    <property type="entry name" value="MAJOR FACILITATOR SUPERFAMILY (MFS) PROFILE DOMAIN-CONTAINING PROTEIN"/>
    <property type="match status" value="1"/>
</dbReference>
<keyword evidence="4" id="KW-0472">Membrane</keyword>
<accession>A0A5N7BHR5</accession>
<comment type="subcellular location">
    <subcellularLocation>
        <location evidence="1">Membrane</location>
        <topology evidence="1">Multi-pass membrane protein</topology>
    </subcellularLocation>
</comment>
<sequence length="445" mass="48000">MLMTDGNTANSCTEPKPSTQHLETSGDGINEDSIALPVLAFNADVSFPDGGLRAWLNVIAGWLTLFASIGFTNGLSVFQSYYGLTILSTYSPSDIAWIGSLQFWGCFFFGLWAGRLCDKYGPRIPLGIGTCFLVLGIMTASISTQFYQFILSQGLCIGLGSGFVFPPALAIQSQWFLKRRGLAVGLVISGQNVGGVIWPIVVNQLINYDGISLSWSLRIVGFIQLFLMVTAIVLAQARFHNPPREPIPLKAFVTNLETVLFTLSTLVFFIAIFIPYFFVSPYGMKYGASTSAAFYLSSFLNAAAVFGCYAWGIVADTWMGAFNSLTVAAFCAAITTFGWIGARTYAGTVVWSVAYGFMSGGVQALFSPCISHLAPSPTLIATWNGIFLTILSLPVLGTGPIAGRLLSNTGDNNYLPMQLFTGISTIAASFLFLATRFVVSRRGRT</sequence>
<dbReference type="InterPro" id="IPR050327">
    <property type="entry name" value="Proton-linked_MCT"/>
</dbReference>
<feature type="domain" description="Major facilitator superfamily (MFS) profile" evidence="5">
    <location>
        <begin position="53"/>
        <end position="436"/>
    </location>
</feature>
<dbReference type="PROSITE" id="PS50850">
    <property type="entry name" value="MFS"/>
    <property type="match status" value="1"/>
</dbReference>
<evidence type="ECO:0000256" key="4">
    <source>
        <dbReference type="SAM" id="Phobius"/>
    </source>
</evidence>
<dbReference type="InterPro" id="IPR036259">
    <property type="entry name" value="MFS_trans_sf"/>
</dbReference>
<dbReference type="AlphaFoldDB" id="A0A5N7BHR5"/>
<protein>
    <submittedName>
        <fullName evidence="6">Major facilitator superfamily domain-containing protein</fullName>
    </submittedName>
</protein>
<dbReference type="PANTHER" id="PTHR11360">
    <property type="entry name" value="MONOCARBOXYLATE TRANSPORTER"/>
    <property type="match status" value="1"/>
</dbReference>
<organism evidence="6 7">
    <name type="scientific">Aspergillus bertholletiae</name>
    <dbReference type="NCBI Taxonomy" id="1226010"/>
    <lineage>
        <taxon>Eukaryota</taxon>
        <taxon>Fungi</taxon>
        <taxon>Dikarya</taxon>
        <taxon>Ascomycota</taxon>
        <taxon>Pezizomycotina</taxon>
        <taxon>Eurotiomycetes</taxon>
        <taxon>Eurotiomycetidae</taxon>
        <taxon>Eurotiales</taxon>
        <taxon>Aspergillaceae</taxon>
        <taxon>Aspergillus</taxon>
        <taxon>Aspergillus subgen. Circumdati</taxon>
    </lineage>
</organism>
<dbReference type="Proteomes" id="UP000326198">
    <property type="component" value="Unassembled WGS sequence"/>
</dbReference>
<feature type="transmembrane region" description="Helical" evidence="4">
    <location>
        <begin position="54"/>
        <end position="75"/>
    </location>
</feature>
<feature type="transmembrane region" description="Helical" evidence="4">
    <location>
        <begin position="213"/>
        <end position="235"/>
    </location>
</feature>
<feature type="transmembrane region" description="Helical" evidence="4">
    <location>
        <begin position="348"/>
        <end position="366"/>
    </location>
</feature>
<gene>
    <name evidence="6" type="ORF">BDV26DRAFT_289618</name>
</gene>
<feature type="transmembrane region" description="Helical" evidence="4">
    <location>
        <begin position="417"/>
        <end position="439"/>
    </location>
</feature>
<evidence type="ECO:0000256" key="2">
    <source>
        <dbReference type="ARBA" id="ARBA00006727"/>
    </source>
</evidence>
<keyword evidence="4" id="KW-0812">Transmembrane</keyword>
<feature type="transmembrane region" description="Helical" evidence="4">
    <location>
        <begin position="124"/>
        <end position="143"/>
    </location>
</feature>
<feature type="transmembrane region" description="Helical" evidence="4">
    <location>
        <begin position="95"/>
        <end position="112"/>
    </location>
</feature>